<reference evidence="5 7" key="2">
    <citation type="journal article" date="2019" name="Nat. Microbiol.">
        <title>Wide diversity of methane and short-chain alkane metabolisms in uncultured archaea.</title>
        <authorList>
            <person name="Borrel G."/>
            <person name="Adam P.S."/>
            <person name="McKay L.J."/>
            <person name="Chen L.X."/>
            <person name="Sierra-Garcia I.N."/>
            <person name="Sieber C.M."/>
            <person name="Letourneur Q."/>
            <person name="Ghozlane A."/>
            <person name="Andersen G.L."/>
            <person name="Li W.J."/>
            <person name="Hallam S.J."/>
            <person name="Muyzer G."/>
            <person name="de Oliveira V.M."/>
            <person name="Inskeep W.P."/>
            <person name="Banfield J.F."/>
            <person name="Gribaldo S."/>
        </authorList>
    </citation>
    <scope>NUCLEOTIDE SEQUENCE [LARGE SCALE GENOMIC DNA]</scope>
    <source>
        <strain evidence="5">NM4</strain>
    </source>
</reference>
<name>A0A3R9QUC5_9CREN</name>
<dbReference type="AlphaFoldDB" id="A0A3R9QUC5"/>
<dbReference type="InterPro" id="IPR039100">
    <property type="entry name" value="Sdo1/SBDS-like"/>
</dbReference>
<comment type="caution">
    <text evidence="4">The sequence shown here is derived from an EMBL/GenBank/DDBJ whole genome shotgun (WGS) entry which is preliminary data.</text>
</comment>
<evidence type="ECO:0000313" key="5">
    <source>
        <dbReference type="EMBL" id="RZN58206.1"/>
    </source>
</evidence>
<keyword evidence="6" id="KW-1185">Reference proteome</keyword>
<dbReference type="RefSeq" id="WP_125671827.1">
    <property type="nucleotide sequence ID" value="NZ_RCOS01000113.1"/>
</dbReference>
<dbReference type="InterPro" id="IPR018978">
    <property type="entry name" value="SDO1/SBDS_central"/>
</dbReference>
<dbReference type="InterPro" id="IPR019783">
    <property type="entry name" value="SDO1/SBDS_N"/>
</dbReference>
<dbReference type="InterPro" id="IPR035647">
    <property type="entry name" value="EFG_III/V"/>
</dbReference>
<dbReference type="EMBL" id="RCOS01000113">
    <property type="protein sequence ID" value="RSN73587.1"/>
    <property type="molecule type" value="Genomic_DNA"/>
</dbReference>
<evidence type="ECO:0000259" key="3">
    <source>
        <dbReference type="Pfam" id="PF09377"/>
    </source>
</evidence>
<dbReference type="Pfam" id="PF01172">
    <property type="entry name" value="SBDS_N"/>
    <property type="match status" value="1"/>
</dbReference>
<reference evidence="4 6" key="1">
    <citation type="submission" date="2018-10" db="EMBL/GenBank/DDBJ databases">
        <title>Co-occurring genomic capacity for anaerobic methane metabolism and dissimilatory sulfite reduction discovered in the Korarchaeota.</title>
        <authorList>
            <person name="Mckay L.J."/>
            <person name="Dlakic M."/>
            <person name="Fields M.W."/>
            <person name="Delmont T.O."/>
            <person name="Eren A.M."/>
            <person name="Jay Z.J."/>
            <person name="Klingelsmith K.B."/>
            <person name="Rusch D.B."/>
            <person name="Inskeep W.P."/>
        </authorList>
    </citation>
    <scope>NUCLEOTIDE SEQUENCE [LARGE SCALE GENOMIC DNA]</scope>
    <source>
        <strain evidence="4 6">MDKW</strain>
    </source>
</reference>
<dbReference type="Gene3D" id="1.10.10.900">
    <property type="entry name" value="SBDS protein C-terminal domain, subdomain 1"/>
    <property type="match status" value="1"/>
</dbReference>
<comment type="similarity">
    <text evidence="1">Belongs to the SDO1/SBDS family.</text>
</comment>
<dbReference type="Gene3D" id="3.30.70.240">
    <property type="match status" value="1"/>
</dbReference>
<evidence type="ECO:0000259" key="2">
    <source>
        <dbReference type="Pfam" id="PF01172"/>
    </source>
</evidence>
<dbReference type="InterPro" id="IPR037188">
    <property type="entry name" value="Sdo1/SBDS_central_sf"/>
</dbReference>
<dbReference type="InterPro" id="IPR036786">
    <property type="entry name" value="Ribosome_mat_SBDS_N_sf"/>
</dbReference>
<dbReference type="Proteomes" id="UP000277582">
    <property type="component" value="Unassembled WGS sequence"/>
</dbReference>
<accession>A0A3R9QUC5</accession>
<dbReference type="SUPFAM" id="SSF109728">
    <property type="entry name" value="Hypothetical protein AF0491, middle domain"/>
    <property type="match status" value="1"/>
</dbReference>
<sequence>MTETVLARLEKGGKKFEIVVNADKAYQLLEGKKIPISDVIALEEVFTDFKKGQKASKSDLNSVFGTTDIYKIAEIIIREGEVQITAERRKKLQEEKMNWIASFIQKNYVDPNTNAPHSLQRIISAIKESKAKIDPFKEPERQVKDVVEQIRKYLPLKSSKIKIKVIVPASSWSEVRGFLKGQGDILSEKWSEDGSTVSFHVEIPVGAQMLVTERIGKIGGRVEL</sequence>
<organism evidence="4 6">
    <name type="scientific">Candidatus Methanodesulfokora washburnensis</name>
    <dbReference type="NCBI Taxonomy" id="2478471"/>
    <lineage>
        <taxon>Archaea</taxon>
        <taxon>Thermoproteota</taxon>
        <taxon>Candidatus Korarchaeia</taxon>
        <taxon>Candidatus Korarchaeia incertae sedis</taxon>
        <taxon>Candidatus Methanodesulfokora</taxon>
    </lineage>
</organism>
<dbReference type="InterPro" id="IPR002140">
    <property type="entry name" value="Sdo1/SBDS"/>
</dbReference>
<dbReference type="SUPFAM" id="SSF89895">
    <property type="entry name" value="FYSH domain"/>
    <property type="match status" value="1"/>
</dbReference>
<evidence type="ECO:0000313" key="7">
    <source>
        <dbReference type="Proteomes" id="UP000316217"/>
    </source>
</evidence>
<evidence type="ECO:0000313" key="6">
    <source>
        <dbReference type="Proteomes" id="UP000277582"/>
    </source>
</evidence>
<feature type="domain" description="Ribosome maturation protein SDO1/SBDS N-terminal" evidence="2">
    <location>
        <begin position="4"/>
        <end position="90"/>
    </location>
</feature>
<gene>
    <name evidence="4" type="ORF">D6D85_09945</name>
    <name evidence="5" type="ORF">EF810_07965</name>
</gene>
<dbReference type="SUPFAM" id="SSF54980">
    <property type="entry name" value="EF-G C-terminal domain-like"/>
    <property type="match status" value="1"/>
</dbReference>
<dbReference type="PANTHER" id="PTHR10927:SF4">
    <property type="entry name" value="RIBOSOME MATURATION PROTEIN SDO1 HOMOLOG"/>
    <property type="match status" value="1"/>
</dbReference>
<feature type="domain" description="Ribosome maturation protein SDO1/SBDS central" evidence="3">
    <location>
        <begin position="100"/>
        <end position="157"/>
    </location>
</feature>
<dbReference type="Gene3D" id="3.30.1250.10">
    <property type="entry name" value="Ribosome maturation protein SBDS, N-terminal domain"/>
    <property type="match status" value="1"/>
</dbReference>
<dbReference type="GO" id="GO:0042256">
    <property type="term" value="P:cytosolic ribosome assembly"/>
    <property type="evidence" value="ECO:0007669"/>
    <property type="project" value="InterPro"/>
</dbReference>
<dbReference type="PANTHER" id="PTHR10927">
    <property type="entry name" value="RIBOSOME MATURATION PROTEIN SBDS"/>
    <property type="match status" value="1"/>
</dbReference>
<evidence type="ECO:0000313" key="4">
    <source>
        <dbReference type="EMBL" id="RSN73587.1"/>
    </source>
</evidence>
<dbReference type="EMBL" id="RXII01000121">
    <property type="protein sequence ID" value="RZN58206.1"/>
    <property type="molecule type" value="Genomic_DNA"/>
</dbReference>
<dbReference type="Pfam" id="PF09377">
    <property type="entry name" value="SBDS_domain_II"/>
    <property type="match status" value="1"/>
</dbReference>
<dbReference type="OrthoDB" id="84504at2157"/>
<evidence type="ECO:0000256" key="1">
    <source>
        <dbReference type="ARBA" id="ARBA00007433"/>
    </source>
</evidence>
<proteinExistence type="inferred from homology"/>
<dbReference type="NCBIfam" id="TIGR00291">
    <property type="entry name" value="RNA_SBDS"/>
    <property type="match status" value="1"/>
</dbReference>
<protein>
    <submittedName>
        <fullName evidence="4">Ribosome assembly factor SBDS</fullName>
    </submittedName>
</protein>
<dbReference type="Proteomes" id="UP000316217">
    <property type="component" value="Unassembled WGS sequence"/>
</dbReference>